<organism evidence="1 2">
    <name type="scientific">Rhizoclosmatium globosum</name>
    <dbReference type="NCBI Taxonomy" id="329046"/>
    <lineage>
        <taxon>Eukaryota</taxon>
        <taxon>Fungi</taxon>
        <taxon>Fungi incertae sedis</taxon>
        <taxon>Chytridiomycota</taxon>
        <taxon>Chytridiomycota incertae sedis</taxon>
        <taxon>Chytridiomycetes</taxon>
        <taxon>Chytridiales</taxon>
        <taxon>Chytriomycetaceae</taxon>
        <taxon>Rhizoclosmatium</taxon>
    </lineage>
</organism>
<dbReference type="AlphaFoldDB" id="A0A1Y2D3M1"/>
<evidence type="ECO:0000313" key="1">
    <source>
        <dbReference type="EMBL" id="ORY53883.1"/>
    </source>
</evidence>
<evidence type="ECO:0000313" key="2">
    <source>
        <dbReference type="Proteomes" id="UP000193642"/>
    </source>
</evidence>
<dbReference type="Proteomes" id="UP000193642">
    <property type="component" value="Unassembled WGS sequence"/>
</dbReference>
<dbReference type="Pfam" id="PF09729">
    <property type="entry name" value="Gti1_Pac2"/>
    <property type="match status" value="1"/>
</dbReference>
<dbReference type="PANTHER" id="PTHR28027">
    <property type="entry name" value="TRANSCRIPTIONAL REGULATOR MIT1"/>
    <property type="match status" value="1"/>
</dbReference>
<dbReference type="GO" id="GO:0003677">
    <property type="term" value="F:DNA binding"/>
    <property type="evidence" value="ECO:0007669"/>
    <property type="project" value="TreeGrafter"/>
</dbReference>
<reference evidence="1 2" key="1">
    <citation type="submission" date="2016-07" db="EMBL/GenBank/DDBJ databases">
        <title>Pervasive Adenine N6-methylation of Active Genes in Fungi.</title>
        <authorList>
            <consortium name="DOE Joint Genome Institute"/>
            <person name="Mondo S.J."/>
            <person name="Dannebaum R.O."/>
            <person name="Kuo R.C."/>
            <person name="Labutti K."/>
            <person name="Haridas S."/>
            <person name="Kuo A."/>
            <person name="Salamov A."/>
            <person name="Ahrendt S.R."/>
            <person name="Lipzen A."/>
            <person name="Sullivan W."/>
            <person name="Andreopoulos W.B."/>
            <person name="Clum A."/>
            <person name="Lindquist E."/>
            <person name="Daum C."/>
            <person name="Ramamoorthy G.K."/>
            <person name="Gryganskyi A."/>
            <person name="Culley D."/>
            <person name="Magnuson J.K."/>
            <person name="James T.Y."/>
            <person name="O'Malley M.A."/>
            <person name="Stajich J.E."/>
            <person name="Spatafora J.W."/>
            <person name="Visel A."/>
            <person name="Grigoriev I.V."/>
        </authorList>
    </citation>
    <scope>NUCLEOTIDE SEQUENCE [LARGE SCALE GENOMIC DNA]</scope>
    <source>
        <strain evidence="1 2">JEL800</strain>
    </source>
</reference>
<keyword evidence="2" id="KW-1185">Reference proteome</keyword>
<dbReference type="OrthoDB" id="5572844at2759"/>
<sequence>MSLPSPSYASTITHTEQFESDYVSPLTTSGKFFESFYGVVHSMDDCKILVEQSIQGNIPLFTAKQSASPLRIRSGSVLVFEESCMKSFREGGKWSCSRSRGPFLMYRENFNQVHKRSYRESPEFKTNGLRPNTRLIVNGLVKRTASVIGSNGINYRVISYFYPKDVDAANPAAHLKAPSQIPALSRPVSVVRSPTPDFIVKSHSQAMSPKSPSPDFIPPSPPVQLMQFHVQREVPSLFFKSKPEQLASIHKVIGSLDSNWMSRPVFLPPLARPC</sequence>
<comment type="caution">
    <text evidence="1">The sequence shown here is derived from an EMBL/GenBank/DDBJ whole genome shotgun (WGS) entry which is preliminary data.</text>
</comment>
<protein>
    <submittedName>
        <fullName evidence="1">Uncharacterized protein</fullName>
    </submittedName>
</protein>
<accession>A0A1Y2D3M1</accession>
<proteinExistence type="predicted"/>
<name>A0A1Y2D3M1_9FUNG</name>
<dbReference type="PANTHER" id="PTHR28027:SF2">
    <property type="entry name" value="TRANSCRIPTIONAL REGULATOR MIT1"/>
    <property type="match status" value="1"/>
</dbReference>
<dbReference type="EMBL" id="MCGO01000001">
    <property type="protein sequence ID" value="ORY53883.1"/>
    <property type="molecule type" value="Genomic_DNA"/>
</dbReference>
<gene>
    <name evidence="1" type="ORF">BCR33DRAFT_711221</name>
</gene>
<dbReference type="InterPro" id="IPR018608">
    <property type="entry name" value="Gti1/Pac2"/>
</dbReference>